<dbReference type="Proteomes" id="UP000305067">
    <property type="component" value="Unassembled WGS sequence"/>
</dbReference>
<comment type="similarity">
    <text evidence="1 5">Belongs to the small Tim family.</text>
</comment>
<name>A0A5C3QSV9_9AGAR</name>
<evidence type="ECO:0000256" key="5">
    <source>
        <dbReference type="RuleBase" id="RU367043"/>
    </source>
</evidence>
<comment type="function">
    <text evidence="5">Mitochondrial intermembrane chaperone that participates in the import and insertion of some multi-pass transmembrane proteins into the mitochondrial inner membrane. Also required for the transfer of beta-barrel precursors from the TOM complex to the sorting and assembly machinery (SAM complex) of the outer membrane. Acts as a chaperone-like protein that protects the hydrophobic precursors from aggregation and guide them through the mitochondrial intermembrane space.</text>
</comment>
<comment type="subcellular location">
    <subcellularLocation>
        <location evidence="5">Mitochondrion inner membrane</location>
        <topology evidence="5">Peripheral membrane protein</topology>
        <orientation evidence="5">Intermembrane side</orientation>
    </subcellularLocation>
</comment>
<feature type="domain" description="Tim10-like" evidence="6">
    <location>
        <begin position="22"/>
        <end position="83"/>
    </location>
</feature>
<dbReference type="AlphaFoldDB" id="A0A5C3QSV9"/>
<keyword evidence="4 5" id="KW-0811">Translocation</keyword>
<dbReference type="InterPro" id="IPR035427">
    <property type="entry name" value="Tim10-like_dom_sf"/>
</dbReference>
<sequence length="95" mass="10555">MADLNPANFNFDDATRKELSEFLEKQQAQARLQGSILTFTSRCWDKCITGTPSTGFSRSEQGCLSNCVGRFLDTSIFMVKKIEADREAMGYGNAS</sequence>
<keyword evidence="8" id="KW-1185">Reference proteome</keyword>
<keyword evidence="3 5" id="KW-0653">Protein transport</keyword>
<keyword evidence="5" id="KW-0496">Mitochondrion</keyword>
<evidence type="ECO:0000313" key="8">
    <source>
        <dbReference type="Proteomes" id="UP000305067"/>
    </source>
</evidence>
<keyword evidence="2 5" id="KW-0472">Membrane</keyword>
<dbReference type="EMBL" id="ML178820">
    <property type="protein sequence ID" value="TFL03601.1"/>
    <property type="molecule type" value="Genomic_DNA"/>
</dbReference>
<evidence type="ECO:0000256" key="4">
    <source>
        <dbReference type="ARBA" id="ARBA00023010"/>
    </source>
</evidence>
<dbReference type="GO" id="GO:0015031">
    <property type="term" value="P:protein transport"/>
    <property type="evidence" value="ECO:0007669"/>
    <property type="project" value="UniProtKB-KW"/>
</dbReference>
<keyword evidence="5" id="KW-0143">Chaperone</keyword>
<dbReference type="Pfam" id="PF02953">
    <property type="entry name" value="zf-Tim10_DDP"/>
    <property type="match status" value="1"/>
</dbReference>
<proteinExistence type="inferred from homology"/>
<keyword evidence="2 5" id="KW-0999">Mitochondrion inner membrane</keyword>
<dbReference type="OrthoDB" id="344165at2759"/>
<dbReference type="STRING" id="1884261.A0A5C3QSV9"/>
<protein>
    <recommendedName>
        <fullName evidence="5">Mitochondrial import inner membrane translocase subunit</fullName>
    </recommendedName>
</protein>
<organism evidence="7 8">
    <name type="scientific">Pterulicium gracile</name>
    <dbReference type="NCBI Taxonomy" id="1884261"/>
    <lineage>
        <taxon>Eukaryota</taxon>
        <taxon>Fungi</taxon>
        <taxon>Dikarya</taxon>
        <taxon>Basidiomycota</taxon>
        <taxon>Agaricomycotina</taxon>
        <taxon>Agaricomycetes</taxon>
        <taxon>Agaricomycetidae</taxon>
        <taxon>Agaricales</taxon>
        <taxon>Pleurotineae</taxon>
        <taxon>Pterulaceae</taxon>
        <taxon>Pterulicium</taxon>
    </lineage>
</organism>
<reference evidence="7 8" key="1">
    <citation type="journal article" date="2019" name="Nat. Ecol. Evol.">
        <title>Megaphylogeny resolves global patterns of mushroom evolution.</title>
        <authorList>
            <person name="Varga T."/>
            <person name="Krizsan K."/>
            <person name="Foldi C."/>
            <person name="Dima B."/>
            <person name="Sanchez-Garcia M."/>
            <person name="Sanchez-Ramirez S."/>
            <person name="Szollosi G.J."/>
            <person name="Szarkandi J.G."/>
            <person name="Papp V."/>
            <person name="Albert L."/>
            <person name="Andreopoulos W."/>
            <person name="Angelini C."/>
            <person name="Antonin V."/>
            <person name="Barry K.W."/>
            <person name="Bougher N.L."/>
            <person name="Buchanan P."/>
            <person name="Buyck B."/>
            <person name="Bense V."/>
            <person name="Catcheside P."/>
            <person name="Chovatia M."/>
            <person name="Cooper J."/>
            <person name="Damon W."/>
            <person name="Desjardin D."/>
            <person name="Finy P."/>
            <person name="Geml J."/>
            <person name="Haridas S."/>
            <person name="Hughes K."/>
            <person name="Justo A."/>
            <person name="Karasinski D."/>
            <person name="Kautmanova I."/>
            <person name="Kiss B."/>
            <person name="Kocsube S."/>
            <person name="Kotiranta H."/>
            <person name="LaButti K.M."/>
            <person name="Lechner B.E."/>
            <person name="Liimatainen K."/>
            <person name="Lipzen A."/>
            <person name="Lukacs Z."/>
            <person name="Mihaltcheva S."/>
            <person name="Morgado L.N."/>
            <person name="Niskanen T."/>
            <person name="Noordeloos M.E."/>
            <person name="Ohm R.A."/>
            <person name="Ortiz-Santana B."/>
            <person name="Ovrebo C."/>
            <person name="Racz N."/>
            <person name="Riley R."/>
            <person name="Savchenko A."/>
            <person name="Shiryaev A."/>
            <person name="Soop K."/>
            <person name="Spirin V."/>
            <person name="Szebenyi C."/>
            <person name="Tomsovsky M."/>
            <person name="Tulloss R.E."/>
            <person name="Uehling J."/>
            <person name="Grigoriev I.V."/>
            <person name="Vagvolgyi C."/>
            <person name="Papp T."/>
            <person name="Martin F.M."/>
            <person name="Miettinen O."/>
            <person name="Hibbett D.S."/>
            <person name="Nagy L.G."/>
        </authorList>
    </citation>
    <scope>NUCLEOTIDE SEQUENCE [LARGE SCALE GENOMIC DNA]</scope>
    <source>
        <strain evidence="7 8">CBS 309.79</strain>
    </source>
</reference>
<evidence type="ECO:0000313" key="7">
    <source>
        <dbReference type="EMBL" id="TFL03601.1"/>
    </source>
</evidence>
<dbReference type="Gene3D" id="1.10.287.810">
    <property type="entry name" value="Mitochondrial import inner membrane translocase subunit tim13 like domains"/>
    <property type="match status" value="1"/>
</dbReference>
<evidence type="ECO:0000259" key="6">
    <source>
        <dbReference type="Pfam" id="PF02953"/>
    </source>
</evidence>
<comment type="domain">
    <text evidence="5">The twin CX3C motif contains 4 conserved Cys residues that form 2 disulfide bonds in the mitochondrial intermembrane space.</text>
</comment>
<evidence type="ECO:0000256" key="3">
    <source>
        <dbReference type="ARBA" id="ARBA00022927"/>
    </source>
</evidence>
<comment type="subunit">
    <text evidence="5">Heterohexamer.</text>
</comment>
<keyword evidence="5" id="KW-1015">Disulfide bond</keyword>
<dbReference type="GO" id="GO:0005743">
    <property type="term" value="C:mitochondrial inner membrane"/>
    <property type="evidence" value="ECO:0007669"/>
    <property type="project" value="UniProtKB-SubCell"/>
</dbReference>
<evidence type="ECO:0000256" key="2">
    <source>
        <dbReference type="ARBA" id="ARBA00022792"/>
    </source>
</evidence>
<evidence type="ECO:0000256" key="1">
    <source>
        <dbReference type="ARBA" id="ARBA00006720"/>
    </source>
</evidence>
<gene>
    <name evidence="7" type="ORF">BDV98DRAFT_564485</name>
</gene>
<accession>A0A5C3QSV9</accession>
<dbReference type="InterPro" id="IPR004217">
    <property type="entry name" value="Tim10-like"/>
</dbReference>
<keyword evidence="5" id="KW-0813">Transport</keyword>
<dbReference type="SUPFAM" id="SSF144122">
    <property type="entry name" value="Tim10-like"/>
    <property type="match status" value="1"/>
</dbReference>